<reference evidence="2" key="1">
    <citation type="submission" date="2020-10" db="EMBL/GenBank/DDBJ databases">
        <title>Connecting structure to function with the recovery of over 1000 high-quality activated sludge metagenome-assembled genomes encoding full-length rRNA genes using long-read sequencing.</title>
        <authorList>
            <person name="Singleton C.M."/>
            <person name="Petriglieri F."/>
            <person name="Kristensen J.M."/>
            <person name="Kirkegaard R.H."/>
            <person name="Michaelsen T.Y."/>
            <person name="Andersen M.H."/>
            <person name="Karst S.M."/>
            <person name="Dueholm M.S."/>
            <person name="Nielsen P.H."/>
            <person name="Albertsen M."/>
        </authorList>
    </citation>
    <scope>NUCLEOTIDE SEQUENCE</scope>
    <source>
        <strain evidence="2">Hirt_18-Q3-R61-65_BATAC.395</strain>
    </source>
</reference>
<dbReference type="Proteomes" id="UP000886689">
    <property type="component" value="Unassembled WGS sequence"/>
</dbReference>
<evidence type="ECO:0000259" key="1">
    <source>
        <dbReference type="Pfam" id="PF12281"/>
    </source>
</evidence>
<comment type="caution">
    <text evidence="2">The sequence shown here is derived from an EMBL/GenBank/DDBJ whole genome shotgun (WGS) entry which is preliminary data.</text>
</comment>
<dbReference type="InterPro" id="IPR058575">
    <property type="entry name" value="NTP_transf_8_dom"/>
</dbReference>
<sequence length="314" mass="35674">MNYYPLGDNAARQLIDAITVFDEYRRVQQLARKFAGGMYWKRQAGGEYEYLVKTLPDNRQQRIGPRSAETEQAYASFTGGKAETEARLRTLKAAFIDAERTNKALKVGRVPNMVVDVMQALEDAGLGEHFTVVGTHALYAYETAAGVRIVSDALATQDVDLLWDARKRVRFVTDLDRVDASVLKVLQRADKSFIRHTEKVETAINAKGFEVDFLRRQPEGDDPHPFRFSSDEEDLWPIQAARASVLTSAPRFEHAVISATGRMALMRTVAPQTFIEFKLWMAEHALDRPEMKRRRDLRQADIVQELLDTRLLVA</sequence>
<accession>A0A9D7JZI4</accession>
<dbReference type="EMBL" id="JADJUC010000004">
    <property type="protein sequence ID" value="MBK8523639.1"/>
    <property type="molecule type" value="Genomic_DNA"/>
</dbReference>
<feature type="domain" description="Nucleotidyltransferase-like" evidence="1">
    <location>
        <begin position="112"/>
        <end position="311"/>
    </location>
</feature>
<gene>
    <name evidence="2" type="ORF">IPL58_05670</name>
</gene>
<evidence type="ECO:0000313" key="3">
    <source>
        <dbReference type="Proteomes" id="UP000886689"/>
    </source>
</evidence>
<protein>
    <recommendedName>
        <fullName evidence="1">Nucleotidyltransferase-like domain-containing protein</fullName>
    </recommendedName>
</protein>
<proteinExistence type="predicted"/>
<dbReference type="AlphaFoldDB" id="A0A9D7JZI4"/>
<name>A0A9D7JZI4_9PROT</name>
<evidence type="ECO:0000313" key="2">
    <source>
        <dbReference type="EMBL" id="MBK8523639.1"/>
    </source>
</evidence>
<dbReference type="Pfam" id="PF12281">
    <property type="entry name" value="NTP_transf_8"/>
    <property type="match status" value="1"/>
</dbReference>
<organism evidence="2 3">
    <name type="scientific">Candidatus Proximibacter danicus</name>
    <dbReference type="NCBI Taxonomy" id="2954365"/>
    <lineage>
        <taxon>Bacteria</taxon>
        <taxon>Pseudomonadati</taxon>
        <taxon>Pseudomonadota</taxon>
        <taxon>Betaproteobacteria</taxon>
        <taxon>Candidatus Proximibacter</taxon>
    </lineage>
</organism>